<evidence type="ECO:0000313" key="1">
    <source>
        <dbReference type="EMBL" id="CAG8481478.1"/>
    </source>
</evidence>
<accession>A0A9N8WBA5</accession>
<protein>
    <submittedName>
        <fullName evidence="1">17970_t:CDS:1</fullName>
    </submittedName>
</protein>
<feature type="non-terminal residue" evidence="1">
    <location>
        <position position="187"/>
    </location>
</feature>
<comment type="caution">
    <text evidence="1">The sequence shown here is derived from an EMBL/GenBank/DDBJ whole genome shotgun (WGS) entry which is preliminary data.</text>
</comment>
<organism evidence="1 2">
    <name type="scientific">Acaulospora morrowiae</name>
    <dbReference type="NCBI Taxonomy" id="94023"/>
    <lineage>
        <taxon>Eukaryota</taxon>
        <taxon>Fungi</taxon>
        <taxon>Fungi incertae sedis</taxon>
        <taxon>Mucoromycota</taxon>
        <taxon>Glomeromycotina</taxon>
        <taxon>Glomeromycetes</taxon>
        <taxon>Diversisporales</taxon>
        <taxon>Acaulosporaceae</taxon>
        <taxon>Acaulospora</taxon>
    </lineage>
</organism>
<sequence length="187" mass="21478">QKLRIIGATAQSSGPKKFSEYIGSLMLFRARQSKTAKANKLLIKKDKINTSSLLAFRLKLLSETLPSRQLLHDRYPSTYADNLCSRCLTAVEIQSHIFNCYKNIVAYNEMENKIRTSLIKLVRKNNNKKLLTEIKRRIQKLDFGQKFNLDKLASGMLSIDIQLPVTSHTKMANKILALLYHKYGFQN</sequence>
<feature type="non-terminal residue" evidence="1">
    <location>
        <position position="1"/>
    </location>
</feature>
<dbReference type="EMBL" id="CAJVPV010000965">
    <property type="protein sequence ID" value="CAG8481478.1"/>
    <property type="molecule type" value="Genomic_DNA"/>
</dbReference>
<dbReference type="AlphaFoldDB" id="A0A9N8WBA5"/>
<reference evidence="1" key="1">
    <citation type="submission" date="2021-06" db="EMBL/GenBank/DDBJ databases">
        <authorList>
            <person name="Kallberg Y."/>
            <person name="Tangrot J."/>
            <person name="Rosling A."/>
        </authorList>
    </citation>
    <scope>NUCLEOTIDE SEQUENCE</scope>
    <source>
        <strain evidence="1">CL551</strain>
    </source>
</reference>
<gene>
    <name evidence="1" type="ORF">AMORRO_LOCUS2328</name>
</gene>
<evidence type="ECO:0000313" key="2">
    <source>
        <dbReference type="Proteomes" id="UP000789342"/>
    </source>
</evidence>
<name>A0A9N8WBA5_9GLOM</name>
<dbReference type="Proteomes" id="UP000789342">
    <property type="component" value="Unassembled WGS sequence"/>
</dbReference>
<proteinExistence type="predicted"/>
<keyword evidence="2" id="KW-1185">Reference proteome</keyword>